<protein>
    <recommendedName>
        <fullName evidence="5">Small CPxCG-related zinc finger protein</fullName>
    </recommendedName>
</protein>
<organism evidence="2 3">
    <name type="scientific">Aneurinibacillus thermoaerophilus</name>
    <dbReference type="NCBI Taxonomy" id="143495"/>
    <lineage>
        <taxon>Bacteria</taxon>
        <taxon>Bacillati</taxon>
        <taxon>Bacillota</taxon>
        <taxon>Bacilli</taxon>
        <taxon>Bacillales</taxon>
        <taxon>Paenibacillaceae</taxon>
        <taxon>Aneurinibacillus group</taxon>
        <taxon>Aneurinibacillus</taxon>
    </lineage>
</organism>
<keyword evidence="4" id="KW-1185">Reference proteome</keyword>
<reference evidence="2 3" key="1">
    <citation type="submission" date="2016-10" db="EMBL/GenBank/DDBJ databases">
        <authorList>
            <person name="de Groot N.N."/>
        </authorList>
    </citation>
    <scope>NUCLEOTIDE SEQUENCE [LARGE SCALE GENOMIC DNA]</scope>
    <source>
        <strain evidence="2 3">L 420-91</strain>
    </source>
</reference>
<sequence length="45" mass="5262">MADTCYYCGHDMQNAHCVTFYDSNTERNELLCDECYAEWLESTKG</sequence>
<reference evidence="1 4" key="2">
    <citation type="submission" date="2021-08" db="EMBL/GenBank/DDBJ databases">
        <title>Complete genome sequence of the strain Aneurinibacillus thermoaerophilus CCM 8960.</title>
        <authorList>
            <person name="Musilova J."/>
            <person name="Kourilova X."/>
            <person name="Pernicova I."/>
            <person name="Bezdicek M."/>
            <person name="Lengerova M."/>
            <person name="Obruca S."/>
            <person name="Sedlar K."/>
        </authorList>
    </citation>
    <scope>NUCLEOTIDE SEQUENCE [LARGE SCALE GENOMIC DNA]</scope>
    <source>
        <strain evidence="1 4">CCM 8960</strain>
    </source>
</reference>
<evidence type="ECO:0000313" key="4">
    <source>
        <dbReference type="Proteomes" id="UP000826616"/>
    </source>
</evidence>
<gene>
    <name evidence="1" type="ORF">K3F53_10370</name>
    <name evidence="2" type="ORF">SAMN04489735_1005108</name>
</gene>
<dbReference type="EMBL" id="FNDE01000005">
    <property type="protein sequence ID" value="SDG91169.1"/>
    <property type="molecule type" value="Genomic_DNA"/>
</dbReference>
<proteinExistence type="predicted"/>
<evidence type="ECO:0008006" key="5">
    <source>
        <dbReference type="Google" id="ProtNLM"/>
    </source>
</evidence>
<evidence type="ECO:0000313" key="3">
    <source>
        <dbReference type="Proteomes" id="UP000198956"/>
    </source>
</evidence>
<dbReference type="Proteomes" id="UP000826616">
    <property type="component" value="Chromosome"/>
</dbReference>
<name>A0A1G7Y455_ANETH</name>
<dbReference type="EMBL" id="CP080764">
    <property type="protein sequence ID" value="QYY41354.1"/>
    <property type="molecule type" value="Genomic_DNA"/>
</dbReference>
<dbReference type="RefSeq" id="WP_175493556.1">
    <property type="nucleotide sequence ID" value="NZ_CP080764.1"/>
</dbReference>
<dbReference type="Proteomes" id="UP000198956">
    <property type="component" value="Unassembled WGS sequence"/>
</dbReference>
<dbReference type="GeneID" id="97141774"/>
<accession>A0A1G7Y455</accession>
<dbReference type="AlphaFoldDB" id="A0A1G7Y455"/>
<evidence type="ECO:0000313" key="1">
    <source>
        <dbReference type="EMBL" id="QYY41354.1"/>
    </source>
</evidence>
<evidence type="ECO:0000313" key="2">
    <source>
        <dbReference type="EMBL" id="SDG91169.1"/>
    </source>
</evidence>